<comment type="function">
    <text evidence="7 8">Required for the first step of histidine biosynthesis. May allow the feedback regulation of ATP phosphoribosyltransferase activity by histidine.</text>
</comment>
<feature type="binding site" evidence="9">
    <location>
        <position position="108"/>
    </location>
    <ligand>
        <name>L-histidine</name>
        <dbReference type="ChEBI" id="CHEBI:57595"/>
    </ligand>
</feature>
<dbReference type="PANTHER" id="PTHR43707">
    <property type="entry name" value="HISTIDYL-TRNA SYNTHETASE"/>
    <property type="match status" value="1"/>
</dbReference>
<feature type="binding site" evidence="9">
    <location>
        <position position="267"/>
    </location>
    <ligand>
        <name>L-histidine</name>
        <dbReference type="ChEBI" id="CHEBI:57595"/>
    </ligand>
</feature>
<dbReference type="UniPathway" id="UPA00031">
    <property type="reaction ID" value="UER00006"/>
</dbReference>
<dbReference type="InterPro" id="IPR006195">
    <property type="entry name" value="aa-tRNA-synth_II"/>
</dbReference>
<dbReference type="PROSITE" id="PS50862">
    <property type="entry name" value="AA_TRNA_LIGASE_II"/>
    <property type="match status" value="1"/>
</dbReference>
<dbReference type="PIRSF" id="PIRSF001549">
    <property type="entry name" value="His-tRNA_synth"/>
    <property type="match status" value="1"/>
</dbReference>
<evidence type="ECO:0000256" key="8">
    <source>
        <dbReference type="HAMAP-Rule" id="MF_00125"/>
    </source>
</evidence>
<evidence type="ECO:0000313" key="11">
    <source>
        <dbReference type="EMBL" id="CFY03574.1"/>
    </source>
</evidence>
<comment type="miscellaneous">
    <text evidence="8">This function is generally fulfilled by the C-terminal part of HisG, which is missing in some bacteria such as this one.</text>
</comment>
<dbReference type="GO" id="GO:0016757">
    <property type="term" value="F:glycosyltransferase activity"/>
    <property type="evidence" value="ECO:0007669"/>
    <property type="project" value="UniProtKB-KW"/>
</dbReference>
<dbReference type="Proteomes" id="UP000045545">
    <property type="component" value="Unassembled WGS sequence"/>
</dbReference>
<dbReference type="SUPFAM" id="SSF55681">
    <property type="entry name" value="Class II aaRS and biotin synthetases"/>
    <property type="match status" value="1"/>
</dbReference>
<dbReference type="GO" id="GO:0140096">
    <property type="term" value="F:catalytic activity, acting on a protein"/>
    <property type="evidence" value="ECO:0007669"/>
    <property type="project" value="UniProtKB-ARBA"/>
</dbReference>
<dbReference type="GO" id="GO:0000105">
    <property type="term" value="P:L-histidine biosynthetic process"/>
    <property type="evidence" value="ECO:0007669"/>
    <property type="project" value="UniProtKB-UniRule"/>
</dbReference>
<dbReference type="AlphaFoldDB" id="A0A0E4GCQ6"/>
<dbReference type="RefSeq" id="WP_046499734.1">
    <property type="nucleotide sequence ID" value="NZ_CGIH01000047.1"/>
</dbReference>
<evidence type="ECO:0000256" key="2">
    <source>
        <dbReference type="ARBA" id="ARBA00004667"/>
    </source>
</evidence>
<dbReference type="GO" id="GO:0004821">
    <property type="term" value="F:histidine-tRNA ligase activity"/>
    <property type="evidence" value="ECO:0007669"/>
    <property type="project" value="TreeGrafter"/>
</dbReference>
<dbReference type="OrthoDB" id="9800814at2"/>
<dbReference type="InterPro" id="IPR045864">
    <property type="entry name" value="aa-tRNA-synth_II/BPL/LPL"/>
</dbReference>
<dbReference type="CDD" id="cd00773">
    <property type="entry name" value="HisRS-like_core"/>
    <property type="match status" value="1"/>
</dbReference>
<accession>A0A0E4GCQ6</accession>
<dbReference type="GO" id="GO:0005737">
    <property type="term" value="C:cytoplasm"/>
    <property type="evidence" value="ECO:0007669"/>
    <property type="project" value="UniProtKB-SubCell"/>
</dbReference>
<keyword evidence="11" id="KW-0436">Ligase</keyword>
<evidence type="ECO:0000256" key="7">
    <source>
        <dbReference type="ARBA" id="ARBA00025246"/>
    </source>
</evidence>
<comment type="subcellular location">
    <subcellularLocation>
        <location evidence="1 8">Cytoplasm</location>
    </subcellularLocation>
</comment>
<name>A0A0E4GCQ6_9FIRM</name>
<evidence type="ECO:0000256" key="1">
    <source>
        <dbReference type="ARBA" id="ARBA00004496"/>
    </source>
</evidence>
<keyword evidence="12" id="KW-1185">Reference proteome</keyword>
<sequence length="387" mass="43793">MKNRQIPKGLRDFLPNEVKNRRKLEQKAIEVFTAFGYKEVLTPTFEFLEVVETGAGKNREKLFLFMDREGGILSLRPEMTVSIARLAAMHLKDSSFPQRFFYSANVFRHVQPHLAQYREFWQIGIEMLGASGPWADAEVINLAVKILKAMGLDNFKISINQIGIFNSLLADCPVSPDEKDNIRNLVEIKDLVELSRCLDTLPVPDLLKETIARLPILHGGLEVLNRIPYVEKNKAANEAVEELLRVYEALQAFGVEEHIVVDMGVLRDLEMDYYTGIIFEGYSPELGYGLLGGGRYDNLLGQFGFPCPATGFALGMDRLALVLTNQEQEPPHYILGGKNLQVLAARADQLRHEGKIVELDVEAASREVLEEKIRDRDDLIMIYLDDE</sequence>
<dbReference type="InterPro" id="IPR004516">
    <property type="entry name" value="HisRS/HisZ"/>
</dbReference>
<comment type="subunit">
    <text evidence="4 8">Heteromultimer composed of HisG and HisZ subunits.</text>
</comment>
<evidence type="ECO:0000256" key="5">
    <source>
        <dbReference type="ARBA" id="ARBA00020397"/>
    </source>
</evidence>
<gene>
    <name evidence="8" type="primary">hisZ</name>
    <name evidence="11" type="ORF">2622</name>
</gene>
<protein>
    <recommendedName>
        <fullName evidence="5 8">ATP phosphoribosyltransferase regulatory subunit</fullName>
    </recommendedName>
</protein>
<reference evidence="11 12" key="1">
    <citation type="submission" date="2015-03" db="EMBL/GenBank/DDBJ databases">
        <authorList>
            <person name="Murphy D."/>
        </authorList>
    </citation>
    <scope>NUCLEOTIDE SEQUENCE [LARGE SCALE GENOMIC DNA]</scope>
    <source>
        <strain evidence="11 12">OL-4</strain>
    </source>
</reference>
<feature type="binding site" evidence="9">
    <location>
        <position position="122"/>
    </location>
    <ligand>
        <name>L-histidine</name>
        <dbReference type="ChEBI" id="CHEBI:57595"/>
    </ligand>
</feature>
<organism evidence="11 12">
    <name type="scientific">Syntrophomonas zehnderi OL-4</name>
    <dbReference type="NCBI Taxonomy" id="690567"/>
    <lineage>
        <taxon>Bacteria</taxon>
        <taxon>Bacillati</taxon>
        <taxon>Bacillota</taxon>
        <taxon>Clostridia</taxon>
        <taxon>Eubacteriales</taxon>
        <taxon>Syntrophomonadaceae</taxon>
        <taxon>Syntrophomonas</taxon>
    </lineage>
</organism>
<dbReference type="EMBL" id="CGIH01000047">
    <property type="protein sequence ID" value="CFY03574.1"/>
    <property type="molecule type" value="Genomic_DNA"/>
</dbReference>
<comment type="similarity">
    <text evidence="3 8">Belongs to the class-II aminoacyl-tRNA synthetase family. HisZ subfamily.</text>
</comment>
<keyword evidence="8" id="KW-0028">Amino-acid biosynthesis</keyword>
<feature type="binding site" evidence="9">
    <location>
        <begin position="273"/>
        <end position="274"/>
    </location>
    <ligand>
        <name>L-histidine</name>
        <dbReference type="ChEBI" id="CHEBI:57595"/>
    </ligand>
</feature>
<keyword evidence="8" id="KW-0368">Histidine biosynthesis</keyword>
<dbReference type="PANTHER" id="PTHR43707:SF1">
    <property type="entry name" value="HISTIDINE--TRNA LIGASE, MITOCHONDRIAL-RELATED"/>
    <property type="match status" value="1"/>
</dbReference>
<comment type="pathway">
    <text evidence="2 8">Amino-acid biosynthesis; L-histidine biosynthesis; L-histidine from 5-phospho-alpha-D-ribose 1-diphosphate: step 1/9.</text>
</comment>
<feature type="domain" description="Aminoacyl-transfer RNA synthetases class-II family profile" evidence="10">
    <location>
        <begin position="1"/>
        <end position="331"/>
    </location>
</feature>
<dbReference type="NCBIfam" id="TIGR00443">
    <property type="entry name" value="hisZ_biosyn_reg"/>
    <property type="match status" value="1"/>
</dbReference>
<dbReference type="InterPro" id="IPR041715">
    <property type="entry name" value="HisRS-like_core"/>
</dbReference>
<keyword evidence="11" id="KW-0328">Glycosyltransferase</keyword>
<dbReference type="HAMAP" id="MF_00125">
    <property type="entry name" value="HisZ"/>
    <property type="match status" value="1"/>
</dbReference>
<dbReference type="Pfam" id="PF13393">
    <property type="entry name" value="tRNA-synt_His"/>
    <property type="match status" value="1"/>
</dbReference>
<evidence type="ECO:0000313" key="12">
    <source>
        <dbReference type="Proteomes" id="UP000045545"/>
    </source>
</evidence>
<keyword evidence="11" id="KW-0808">Transferase</keyword>
<evidence type="ECO:0000259" key="10">
    <source>
        <dbReference type="PROSITE" id="PS50862"/>
    </source>
</evidence>
<feature type="binding site" evidence="9">
    <location>
        <begin position="78"/>
        <end position="80"/>
    </location>
    <ligand>
        <name>L-histidine</name>
        <dbReference type="ChEBI" id="CHEBI:57595"/>
    </ligand>
</feature>
<evidence type="ECO:0000256" key="4">
    <source>
        <dbReference type="ARBA" id="ARBA00011496"/>
    </source>
</evidence>
<keyword evidence="6 8" id="KW-0963">Cytoplasm</keyword>
<evidence type="ECO:0000256" key="3">
    <source>
        <dbReference type="ARBA" id="ARBA00005539"/>
    </source>
</evidence>
<dbReference type="STRING" id="690567.2622"/>
<evidence type="ECO:0000256" key="9">
    <source>
        <dbReference type="PIRSR" id="PIRSR001549-1"/>
    </source>
</evidence>
<evidence type="ECO:0000256" key="6">
    <source>
        <dbReference type="ARBA" id="ARBA00022490"/>
    </source>
</evidence>
<proteinExistence type="inferred from homology"/>
<dbReference type="InterPro" id="IPR004517">
    <property type="entry name" value="HisZ"/>
</dbReference>
<dbReference type="GO" id="GO:0006427">
    <property type="term" value="P:histidyl-tRNA aminoacylation"/>
    <property type="evidence" value="ECO:0007669"/>
    <property type="project" value="TreeGrafter"/>
</dbReference>
<dbReference type="Gene3D" id="3.30.930.10">
    <property type="entry name" value="Bira Bifunctional Protein, Domain 2"/>
    <property type="match status" value="1"/>
</dbReference>
<feature type="binding site" evidence="9">
    <location>
        <position position="126"/>
    </location>
    <ligand>
        <name>L-histidine</name>
        <dbReference type="ChEBI" id="CHEBI:57595"/>
    </ligand>
</feature>